<evidence type="ECO:0000313" key="12">
    <source>
        <dbReference type="Proteomes" id="UP000580839"/>
    </source>
</evidence>
<evidence type="ECO:0000256" key="1">
    <source>
        <dbReference type="ARBA" id="ARBA00005272"/>
    </source>
</evidence>
<name>A0A849SM63_UNCEI</name>
<evidence type="ECO:0000259" key="10">
    <source>
        <dbReference type="Pfam" id="PF22366"/>
    </source>
</evidence>
<dbReference type="PANTHER" id="PTHR43706">
    <property type="entry name" value="NADH DEHYDROGENASE"/>
    <property type="match status" value="1"/>
</dbReference>
<proteinExistence type="inferred from homology"/>
<feature type="domain" description="FAD/NAD(P)-binding" evidence="9">
    <location>
        <begin position="8"/>
        <end position="332"/>
    </location>
</feature>
<reference evidence="11 12" key="1">
    <citation type="submission" date="2020-04" db="EMBL/GenBank/DDBJ databases">
        <title>Metagenomic profiling of ammonia- and methane-oxidizing microorganisms in a Dutch drinking water treatment plant.</title>
        <authorList>
            <person name="Poghosyan L."/>
            <person name="Leucker S."/>
        </authorList>
    </citation>
    <scope>NUCLEOTIDE SEQUENCE [LARGE SCALE GENOMIC DNA]</scope>
    <source>
        <strain evidence="11">S-RSF-IL-03</strain>
    </source>
</reference>
<dbReference type="InterPro" id="IPR036188">
    <property type="entry name" value="FAD/NAD-bd_sf"/>
</dbReference>
<accession>A0A849SM63</accession>
<dbReference type="Gene3D" id="3.50.50.100">
    <property type="match status" value="1"/>
</dbReference>
<keyword evidence="4" id="KW-0274">FAD</keyword>
<dbReference type="PRINTS" id="PR00411">
    <property type="entry name" value="PNDRDTASEI"/>
</dbReference>
<dbReference type="EMBL" id="JABFRW010000201">
    <property type="protein sequence ID" value="NOT35531.1"/>
    <property type="molecule type" value="Genomic_DNA"/>
</dbReference>
<dbReference type="Proteomes" id="UP000580839">
    <property type="component" value="Unassembled WGS sequence"/>
</dbReference>
<evidence type="ECO:0000256" key="6">
    <source>
        <dbReference type="ARBA" id="ARBA00023002"/>
    </source>
</evidence>
<keyword evidence="3" id="KW-0285">Flavoprotein</keyword>
<evidence type="ECO:0000259" key="9">
    <source>
        <dbReference type="Pfam" id="PF07992"/>
    </source>
</evidence>
<gene>
    <name evidence="11" type="ORF">HOP12_15405</name>
</gene>
<organism evidence="11 12">
    <name type="scientific">Eiseniibacteriota bacterium</name>
    <dbReference type="NCBI Taxonomy" id="2212470"/>
    <lineage>
        <taxon>Bacteria</taxon>
        <taxon>Candidatus Eiseniibacteriota</taxon>
    </lineage>
</organism>
<dbReference type="SUPFAM" id="SSF51905">
    <property type="entry name" value="FAD/NAD(P)-binding domain"/>
    <property type="match status" value="1"/>
</dbReference>
<sequence>MSHPTPTRILILGGGFGGVYAALELMRAHRPDRPLHITLVNRDNFFLFTPMLHEVAASDLDFTHIVNPLRKLLPGVHLFHGDVDSIDLATKRVTVSHGSDHHDHEIEYDHLILGFGSVTNFFGLPGLAERAITMKSLGDAIHLRNRAIAHLEEANFECGAHNREPLLRVVVAGGGFAGVETVGALHDFLEEAVRFYPNLDVGAIRMTLVHPGEVILPELGPELGAYAQRKLIERGIDVRTRTRVTGVTADGVALSDGTSLATRTLVWTAGTSPHPLLATLPVTCERGRVRVNAQLEVAEWPGVWAVGDCASIPDPATGGACPPTAQHAIRQGTLIARNILATIAGRPRRAFAFRGLGQLAAIGKRTGVARVFGLQFSGFLAWWLWRTVYLSKLPRAEKKMRVMLDWTLDLIFAKDLVHFETARSFAYDSPMRVMPETVGTAAVAPTQEVRP</sequence>
<evidence type="ECO:0000256" key="4">
    <source>
        <dbReference type="ARBA" id="ARBA00022827"/>
    </source>
</evidence>
<dbReference type="Pfam" id="PF22366">
    <property type="entry name" value="NDH2_C"/>
    <property type="match status" value="1"/>
</dbReference>
<keyword evidence="6" id="KW-0560">Oxidoreductase</keyword>
<feature type="domain" description="External alternative NADH-ubiquinone oxidoreductase-like C-terminal" evidence="10">
    <location>
        <begin position="356"/>
        <end position="414"/>
    </location>
</feature>
<dbReference type="PANTHER" id="PTHR43706:SF47">
    <property type="entry name" value="EXTERNAL NADH-UBIQUINONE OXIDOREDUCTASE 1, MITOCHONDRIAL-RELATED"/>
    <property type="match status" value="1"/>
</dbReference>
<dbReference type="EC" id="1.6.5.9" evidence="2"/>
<dbReference type="InterPro" id="IPR054585">
    <property type="entry name" value="NDH2-like_C"/>
</dbReference>
<comment type="catalytic activity">
    <reaction evidence="8">
        <text>a quinone + NADH + H(+) = a quinol + NAD(+)</text>
        <dbReference type="Rhea" id="RHEA:46160"/>
        <dbReference type="ChEBI" id="CHEBI:15378"/>
        <dbReference type="ChEBI" id="CHEBI:24646"/>
        <dbReference type="ChEBI" id="CHEBI:57540"/>
        <dbReference type="ChEBI" id="CHEBI:57945"/>
        <dbReference type="ChEBI" id="CHEBI:132124"/>
        <dbReference type="EC" id="1.6.5.9"/>
    </reaction>
</comment>
<comment type="caution">
    <text evidence="11">The sequence shown here is derived from an EMBL/GenBank/DDBJ whole genome shotgun (WGS) entry which is preliminary data.</text>
</comment>
<protein>
    <recommendedName>
        <fullName evidence="2">NADH:ubiquinone reductase (non-electrogenic)</fullName>
        <ecNumber evidence="2">1.6.5.9</ecNumber>
    </recommendedName>
</protein>
<evidence type="ECO:0000256" key="8">
    <source>
        <dbReference type="ARBA" id="ARBA00047599"/>
    </source>
</evidence>
<evidence type="ECO:0000256" key="7">
    <source>
        <dbReference type="ARBA" id="ARBA00023027"/>
    </source>
</evidence>
<evidence type="ECO:0000256" key="5">
    <source>
        <dbReference type="ARBA" id="ARBA00022946"/>
    </source>
</evidence>
<comment type="similarity">
    <text evidence="1">Belongs to the NADH dehydrogenase family.</text>
</comment>
<evidence type="ECO:0000256" key="2">
    <source>
        <dbReference type="ARBA" id="ARBA00012637"/>
    </source>
</evidence>
<keyword evidence="7" id="KW-0520">NAD</keyword>
<dbReference type="InterPro" id="IPR045024">
    <property type="entry name" value="NDH-2"/>
</dbReference>
<dbReference type="AlphaFoldDB" id="A0A849SM63"/>
<evidence type="ECO:0000256" key="3">
    <source>
        <dbReference type="ARBA" id="ARBA00022630"/>
    </source>
</evidence>
<dbReference type="PRINTS" id="PR00368">
    <property type="entry name" value="FADPNR"/>
</dbReference>
<dbReference type="Pfam" id="PF07992">
    <property type="entry name" value="Pyr_redox_2"/>
    <property type="match status" value="1"/>
</dbReference>
<dbReference type="InterPro" id="IPR023753">
    <property type="entry name" value="FAD/NAD-binding_dom"/>
</dbReference>
<evidence type="ECO:0000313" key="11">
    <source>
        <dbReference type="EMBL" id="NOT35531.1"/>
    </source>
</evidence>
<dbReference type="GO" id="GO:0050136">
    <property type="term" value="F:NADH dehydrogenase (quinone) (non-electrogenic) activity"/>
    <property type="evidence" value="ECO:0007669"/>
    <property type="project" value="UniProtKB-EC"/>
</dbReference>
<keyword evidence="5" id="KW-0809">Transit peptide</keyword>